<proteinExistence type="predicted"/>
<evidence type="ECO:0008006" key="4">
    <source>
        <dbReference type="Google" id="ProtNLM"/>
    </source>
</evidence>
<gene>
    <name evidence="2" type="ORF">QQF64_022376</name>
</gene>
<keyword evidence="3" id="KW-1185">Reference proteome</keyword>
<dbReference type="Proteomes" id="UP001558613">
    <property type="component" value="Unassembled WGS sequence"/>
</dbReference>
<feature type="compositionally biased region" description="Basic and acidic residues" evidence="1">
    <location>
        <begin position="266"/>
        <end position="288"/>
    </location>
</feature>
<feature type="non-terminal residue" evidence="2">
    <location>
        <position position="1"/>
    </location>
</feature>
<dbReference type="PANTHER" id="PTHR16484">
    <property type="entry name" value="PARTITIONING DEFECTIVE 3 RELATED"/>
    <property type="match status" value="1"/>
</dbReference>
<reference evidence="2 3" key="1">
    <citation type="submission" date="2023-09" db="EMBL/GenBank/DDBJ databases">
        <authorList>
            <person name="Wang M."/>
        </authorList>
    </citation>
    <scope>NUCLEOTIDE SEQUENCE [LARGE SCALE GENOMIC DNA]</scope>
    <source>
        <strain evidence="2">GT-2023</strain>
        <tissue evidence="2">Liver</tissue>
    </source>
</reference>
<feature type="region of interest" description="Disordered" evidence="1">
    <location>
        <begin position="1"/>
        <end position="45"/>
    </location>
</feature>
<feature type="compositionally biased region" description="Polar residues" evidence="1">
    <location>
        <begin position="206"/>
        <end position="224"/>
    </location>
</feature>
<dbReference type="PANTHER" id="PTHR16484:SF10">
    <property type="entry name" value="PARTITIONING DEFECTIVE 3 HOMOLOG"/>
    <property type="match status" value="1"/>
</dbReference>
<protein>
    <recommendedName>
        <fullName evidence="4">Partitioning defective 3</fullName>
    </recommendedName>
</protein>
<dbReference type="EMBL" id="JAYMGO010000024">
    <property type="protein sequence ID" value="KAL1249058.1"/>
    <property type="molecule type" value="Genomic_DNA"/>
</dbReference>
<feature type="compositionally biased region" description="Basic and acidic residues" evidence="1">
    <location>
        <begin position="295"/>
        <end position="305"/>
    </location>
</feature>
<organism evidence="2 3">
    <name type="scientific">Cirrhinus molitorella</name>
    <name type="common">mud carp</name>
    <dbReference type="NCBI Taxonomy" id="172907"/>
    <lineage>
        <taxon>Eukaryota</taxon>
        <taxon>Metazoa</taxon>
        <taxon>Chordata</taxon>
        <taxon>Craniata</taxon>
        <taxon>Vertebrata</taxon>
        <taxon>Euteleostomi</taxon>
        <taxon>Actinopterygii</taxon>
        <taxon>Neopterygii</taxon>
        <taxon>Teleostei</taxon>
        <taxon>Ostariophysi</taxon>
        <taxon>Cypriniformes</taxon>
        <taxon>Cyprinidae</taxon>
        <taxon>Labeoninae</taxon>
        <taxon>Labeonini</taxon>
        <taxon>Cirrhinus</taxon>
    </lineage>
</organism>
<feature type="compositionally biased region" description="Basic and acidic residues" evidence="1">
    <location>
        <begin position="229"/>
        <end position="245"/>
    </location>
</feature>
<feature type="compositionally biased region" description="Polar residues" evidence="1">
    <location>
        <begin position="1"/>
        <end position="12"/>
    </location>
</feature>
<sequence>HYQLSPTVNMPQDDTVIIEDDRPPVLPARLSDQSSSSSHDDMGFVTEMPVSWPKDVQIEDESTLSPDTDMDGLFQREGFARQSMSEKRTKQYSDAAQLEIIKSRKSKSMDLGNSTRDVGPALGLKKSSSLESLQTAVAEVTLNGDVPFHRPRPRIIRGRGCNESFRAAIDKSYDKPGVTVVNPDEDDEGMETLEEDTEESSRSGRDSISTATDLTLPPSNTDKQLNGGRSKEDKKKERGGKDRKDKSKAKKGVLKGLGDMFRFGKNRKDERPGDKVERKGSSKSKMEETQASDEEMLRMRLEQER</sequence>
<accession>A0ABR3L8A7</accession>
<feature type="compositionally biased region" description="Acidic residues" evidence="1">
    <location>
        <begin position="183"/>
        <end position="198"/>
    </location>
</feature>
<name>A0ABR3L8A7_9TELE</name>
<evidence type="ECO:0000256" key="1">
    <source>
        <dbReference type="SAM" id="MobiDB-lite"/>
    </source>
</evidence>
<evidence type="ECO:0000313" key="2">
    <source>
        <dbReference type="EMBL" id="KAL1249058.1"/>
    </source>
</evidence>
<evidence type="ECO:0000313" key="3">
    <source>
        <dbReference type="Proteomes" id="UP001558613"/>
    </source>
</evidence>
<comment type="caution">
    <text evidence="2">The sequence shown here is derived from an EMBL/GenBank/DDBJ whole genome shotgun (WGS) entry which is preliminary data.</text>
</comment>
<dbReference type="InterPro" id="IPR052213">
    <property type="entry name" value="PAR3"/>
</dbReference>
<feature type="region of interest" description="Disordered" evidence="1">
    <location>
        <begin position="167"/>
        <end position="305"/>
    </location>
</feature>